<evidence type="ECO:0000256" key="6">
    <source>
        <dbReference type="ARBA" id="ARBA00023136"/>
    </source>
</evidence>
<organism evidence="10">
    <name type="scientific">Cyberlindnera fabianii</name>
    <name type="common">Yeast</name>
    <name type="synonym">Hansenula fabianii</name>
    <dbReference type="NCBI Taxonomy" id="36022"/>
    <lineage>
        <taxon>Eukaryota</taxon>
        <taxon>Fungi</taxon>
        <taxon>Dikarya</taxon>
        <taxon>Ascomycota</taxon>
        <taxon>Saccharomycotina</taxon>
        <taxon>Saccharomycetes</taxon>
        <taxon>Phaffomycetales</taxon>
        <taxon>Phaffomycetaceae</taxon>
        <taxon>Cyberlindnera</taxon>
    </lineage>
</organism>
<protein>
    <recommendedName>
        <fullName evidence="8">Sphingoid long-chain base transporter RSB1</fullName>
    </recommendedName>
</protein>
<dbReference type="GO" id="GO:0000324">
    <property type="term" value="C:fungal-type vacuole"/>
    <property type="evidence" value="ECO:0007669"/>
    <property type="project" value="TreeGrafter"/>
</dbReference>
<comment type="subcellular location">
    <subcellularLocation>
        <location evidence="1">Cell membrane</location>
        <topology evidence="1">Multi-pass membrane protein</topology>
    </subcellularLocation>
</comment>
<dbReference type="VEuPathDB" id="FungiDB:BON22_4114"/>
<evidence type="ECO:0000256" key="2">
    <source>
        <dbReference type="ARBA" id="ARBA00009969"/>
    </source>
</evidence>
<accession>A0A061B7A6</accession>
<dbReference type="PANTHER" id="PTHR31465">
    <property type="entry name" value="PROTEIN RTA1-RELATED"/>
    <property type="match status" value="1"/>
</dbReference>
<dbReference type="InterPro" id="IPR007568">
    <property type="entry name" value="RTA1"/>
</dbReference>
<dbReference type="GO" id="GO:0006869">
    <property type="term" value="P:lipid transport"/>
    <property type="evidence" value="ECO:0007669"/>
    <property type="project" value="UniProtKB-KW"/>
</dbReference>
<evidence type="ECO:0000256" key="4">
    <source>
        <dbReference type="ARBA" id="ARBA00022989"/>
    </source>
</evidence>
<dbReference type="PhylomeDB" id="A0A061B7A6"/>
<feature type="transmembrane region" description="Helical" evidence="9">
    <location>
        <begin position="224"/>
        <end position="243"/>
    </location>
</feature>
<feature type="transmembrane region" description="Helical" evidence="9">
    <location>
        <begin position="141"/>
        <end position="162"/>
    </location>
</feature>
<comment type="similarity">
    <text evidence="2">Belongs to the lipid-translocating exporter (LTE) (TC 9.A.26.1) family.</text>
</comment>
<dbReference type="EMBL" id="LK052897">
    <property type="protein sequence ID" value="CDR43753.1"/>
    <property type="molecule type" value="Genomic_DNA"/>
</dbReference>
<evidence type="ECO:0000256" key="8">
    <source>
        <dbReference type="ARBA" id="ARBA00041117"/>
    </source>
</evidence>
<feature type="transmembrane region" description="Helical" evidence="9">
    <location>
        <begin position="263"/>
        <end position="283"/>
    </location>
</feature>
<evidence type="ECO:0000256" key="5">
    <source>
        <dbReference type="ARBA" id="ARBA00023055"/>
    </source>
</evidence>
<keyword evidence="6 9" id="KW-0472">Membrane</keyword>
<proteinExistence type="inferred from homology"/>
<keyword evidence="5" id="KW-0445">Lipid transport</keyword>
<feature type="transmembrane region" description="Helical" evidence="9">
    <location>
        <begin position="99"/>
        <end position="120"/>
    </location>
</feature>
<evidence type="ECO:0000256" key="9">
    <source>
        <dbReference type="SAM" id="Phobius"/>
    </source>
</evidence>
<reference evidence="10" key="1">
    <citation type="journal article" date="2014" name="Genome Announc.">
        <title>Genome sequence of the yeast Cyberlindnera fabianii (Hansenula fabianii).</title>
        <authorList>
            <person name="Freel K.C."/>
            <person name="Sarilar V."/>
            <person name="Neuveglise C."/>
            <person name="Devillers H."/>
            <person name="Friedrich A."/>
            <person name="Schacherer J."/>
        </authorList>
    </citation>
    <scope>NUCLEOTIDE SEQUENCE</scope>
    <source>
        <strain evidence="10">YJS4271</strain>
    </source>
</reference>
<evidence type="ECO:0000256" key="1">
    <source>
        <dbReference type="ARBA" id="ARBA00004651"/>
    </source>
</evidence>
<dbReference type="Pfam" id="PF04479">
    <property type="entry name" value="RTA1"/>
    <property type="match status" value="1"/>
</dbReference>
<gene>
    <name evidence="10" type="ORF">CYFA0S_12e03950g</name>
</gene>
<dbReference type="OrthoDB" id="3358017at2759"/>
<comment type="function">
    <text evidence="7">Catalyzes the ATP-dependent translocation of sphingoid long-chain bases (LCBs) from the cytoplasmic site toward the extracytoplasmic side of the membrane (flip-flop). Involved in the establishment of the functional lipid asymmetry of the plasma membrane. Regulates intracellular levels of LCBs, sphingolipid precursors that are growth inhibitory at increased levels.</text>
</comment>
<keyword evidence="4 9" id="KW-1133">Transmembrane helix</keyword>
<feature type="transmembrane region" description="Helical" evidence="9">
    <location>
        <begin position="69"/>
        <end position="87"/>
    </location>
</feature>
<sequence>MTSLQLELASLTSVMTTDTGAESLVSLVNNLYGNTPSFGGNLAMTIIMSILFFIHTGIGLFFQTWWFSISYCLGTASEIAGYIGRLLGSHDTQNSNYFLLQIITLTIAPCFIMAGIYFLLSQVIMVYGTQFSLLKPKRYSQIFIMCDILSLLIQAIGGAMGSNALKHFKSPKNGTHVMVAGLVLQVVSMTIFLVLFLHFLIRVKYFGSSSMSEYKYKHIRDTRLFKMWPLVILIGVIFVYIRCIYRCVELGEGWNGYLITHEIYFMLFDAMMMSLTCLIFIPFHPGFVFGFNESEDEKSI</sequence>
<dbReference type="GO" id="GO:0005886">
    <property type="term" value="C:plasma membrane"/>
    <property type="evidence" value="ECO:0007669"/>
    <property type="project" value="UniProtKB-SubCell"/>
</dbReference>
<dbReference type="AlphaFoldDB" id="A0A061B7A6"/>
<dbReference type="PANTHER" id="PTHR31465:SF9">
    <property type="entry name" value="SPHINGOID LONG-CHAIN BASE TRANSPORTER RSB1"/>
    <property type="match status" value="1"/>
</dbReference>
<evidence type="ECO:0000256" key="7">
    <source>
        <dbReference type="ARBA" id="ARBA00037472"/>
    </source>
</evidence>
<keyword evidence="5" id="KW-0813">Transport</keyword>
<feature type="transmembrane region" description="Helical" evidence="9">
    <location>
        <begin position="182"/>
        <end position="203"/>
    </location>
</feature>
<evidence type="ECO:0000256" key="3">
    <source>
        <dbReference type="ARBA" id="ARBA00022692"/>
    </source>
</evidence>
<name>A0A061B7A6_CYBFA</name>
<evidence type="ECO:0000313" key="10">
    <source>
        <dbReference type="EMBL" id="CDR43753.1"/>
    </source>
</evidence>
<keyword evidence="3 9" id="KW-0812">Transmembrane</keyword>
<feature type="transmembrane region" description="Helical" evidence="9">
    <location>
        <begin position="42"/>
        <end position="62"/>
    </location>
</feature>